<feature type="signal peptide" evidence="1">
    <location>
        <begin position="1"/>
        <end position="27"/>
    </location>
</feature>
<comment type="caution">
    <text evidence="2">The sequence shown here is derived from an EMBL/GenBank/DDBJ whole genome shotgun (WGS) entry which is preliminary data.</text>
</comment>
<protein>
    <recommendedName>
        <fullName evidence="4">F5/8 type C domain-containing protein</fullName>
    </recommendedName>
</protein>
<dbReference type="RefSeq" id="WP_197011460.1">
    <property type="nucleotide sequence ID" value="NZ_BAABES010000005.1"/>
</dbReference>
<dbReference type="AlphaFoldDB" id="A0A931DHB3"/>
<dbReference type="Gene3D" id="2.60.120.260">
    <property type="entry name" value="Galactose-binding domain-like"/>
    <property type="match status" value="1"/>
</dbReference>
<evidence type="ECO:0000256" key="1">
    <source>
        <dbReference type="SAM" id="SignalP"/>
    </source>
</evidence>
<dbReference type="EMBL" id="JADOUA010000001">
    <property type="protein sequence ID" value="MBG6088779.1"/>
    <property type="molecule type" value="Genomic_DNA"/>
</dbReference>
<sequence>MFHHADTTTMRRVAAALLVAAPLVAVASSGQFATADAAGRKAPPVGLSASPQRLDLLPRPCMPTLLTVEFHNRTTEPTYATAFIRASAPLRVSDKAVTTYVPADYDATAPVQVSVPGDTPPGEYLIHLNAERERTTVPVVVSAPPDDPGRNLALGQETTASSVGGLLDPCGAVDGNRTYTLLGYNRPATAWADATPNEFPDRLQTTLAAPAKVGRVDLHTHADKRFALRDWDVQALTGAGWQTVAQVRGHTAGRYSSSFTPITASAVRINMLATNGYAFSTIVELEVYGQ</sequence>
<dbReference type="Proteomes" id="UP000614047">
    <property type="component" value="Unassembled WGS sequence"/>
</dbReference>
<evidence type="ECO:0008006" key="4">
    <source>
        <dbReference type="Google" id="ProtNLM"/>
    </source>
</evidence>
<organism evidence="2 3">
    <name type="scientific">Actinomadura viridis</name>
    <dbReference type="NCBI Taxonomy" id="58110"/>
    <lineage>
        <taxon>Bacteria</taxon>
        <taxon>Bacillati</taxon>
        <taxon>Actinomycetota</taxon>
        <taxon>Actinomycetes</taxon>
        <taxon>Streptosporangiales</taxon>
        <taxon>Thermomonosporaceae</taxon>
        <taxon>Actinomadura</taxon>
    </lineage>
</organism>
<feature type="chain" id="PRO_5039022690" description="F5/8 type C domain-containing protein" evidence="1">
    <location>
        <begin position="28"/>
        <end position="290"/>
    </location>
</feature>
<evidence type="ECO:0000313" key="2">
    <source>
        <dbReference type="EMBL" id="MBG6088779.1"/>
    </source>
</evidence>
<dbReference type="SUPFAM" id="SSF49785">
    <property type="entry name" value="Galactose-binding domain-like"/>
    <property type="match status" value="1"/>
</dbReference>
<name>A0A931DHB3_9ACTN</name>
<accession>A0A931DHB3</accession>
<keyword evidence="3" id="KW-1185">Reference proteome</keyword>
<proteinExistence type="predicted"/>
<reference evidence="2" key="1">
    <citation type="submission" date="2020-11" db="EMBL/GenBank/DDBJ databases">
        <title>Sequencing the genomes of 1000 actinobacteria strains.</title>
        <authorList>
            <person name="Klenk H.-P."/>
        </authorList>
    </citation>
    <scope>NUCLEOTIDE SEQUENCE</scope>
    <source>
        <strain evidence="2">DSM 43175</strain>
    </source>
</reference>
<dbReference type="Pfam" id="PF22633">
    <property type="entry name" value="F5_F8_type_C_2"/>
    <property type="match status" value="1"/>
</dbReference>
<dbReference type="InterPro" id="IPR008979">
    <property type="entry name" value="Galactose-bd-like_sf"/>
</dbReference>
<evidence type="ECO:0000313" key="3">
    <source>
        <dbReference type="Proteomes" id="UP000614047"/>
    </source>
</evidence>
<gene>
    <name evidence="2" type="ORF">IW256_002892</name>
</gene>
<keyword evidence="1" id="KW-0732">Signal</keyword>